<keyword evidence="2" id="KW-1185">Reference proteome</keyword>
<dbReference type="OrthoDB" id="3042049at2759"/>
<comment type="caution">
    <text evidence="1">The sequence shown here is derived from an EMBL/GenBank/DDBJ whole genome shotgun (WGS) entry which is preliminary data.</text>
</comment>
<gene>
    <name evidence="1" type="ORF">NLJ89_g3983</name>
</gene>
<dbReference type="EMBL" id="JANKHO010000314">
    <property type="protein sequence ID" value="KAJ3511639.1"/>
    <property type="molecule type" value="Genomic_DNA"/>
</dbReference>
<dbReference type="AlphaFoldDB" id="A0A9W8MY91"/>
<evidence type="ECO:0000313" key="1">
    <source>
        <dbReference type="EMBL" id="KAJ3511639.1"/>
    </source>
</evidence>
<evidence type="ECO:0000313" key="2">
    <source>
        <dbReference type="Proteomes" id="UP001148786"/>
    </source>
</evidence>
<organism evidence="1 2">
    <name type="scientific">Agrocybe chaxingu</name>
    <dbReference type="NCBI Taxonomy" id="84603"/>
    <lineage>
        <taxon>Eukaryota</taxon>
        <taxon>Fungi</taxon>
        <taxon>Dikarya</taxon>
        <taxon>Basidiomycota</taxon>
        <taxon>Agaricomycotina</taxon>
        <taxon>Agaricomycetes</taxon>
        <taxon>Agaricomycetidae</taxon>
        <taxon>Agaricales</taxon>
        <taxon>Agaricineae</taxon>
        <taxon>Strophariaceae</taxon>
        <taxon>Agrocybe</taxon>
    </lineage>
</organism>
<accession>A0A9W8MY91</accession>
<proteinExistence type="predicted"/>
<sequence length="538" mass="60852">MSHFTCATCGKEGGFRVKYPTVNCALWRKFTSPCIPCVKLKAVEDQIATTRAFLRHLEAHRAALKPEINASHDPFTSLLPTELASRILTLCTGRPSQHPHPGPNLVPVKLATVSRRWRAVACSTASLWTFIRLCPESISDWYSYEVFLKRWLSRSAQQPLDIYLNIQYCSVNHYVKWKHCVSIIKILNEHSSRWATLSLEVPLHLVRLFKGGPTALRHLEKLSIRPPPHLDDDRDTSRLDLGTPLPSLESVSVSGFKLRNILIDWRDITAISVSCMQINECLELFKSAQHLRECTLDDISESAPGAEDPESPIVMEHLAKMDIEISANFTSPFFDHLISPSLNSLIYRGIEQPLGPLTSLILRSSCPIKSLSVGEHHCFEHEDDLYDLLWSVPTVEELWVHDIFLVDGFFELLARPVADREGSEEPNFLPSLAKLYLDPPSGPTDFSWTAVQRSLEARILSKIAEGKEPLLKQVHFEMYVEPYEDGYYIDKAALETFKRIIDSGVKIGISNAYGLRESTDMISYSRAYHEAKRQSNGA</sequence>
<dbReference type="Proteomes" id="UP001148786">
    <property type="component" value="Unassembled WGS sequence"/>
</dbReference>
<name>A0A9W8MY91_9AGAR</name>
<evidence type="ECO:0008006" key="3">
    <source>
        <dbReference type="Google" id="ProtNLM"/>
    </source>
</evidence>
<reference evidence="1" key="1">
    <citation type="submission" date="2022-07" db="EMBL/GenBank/DDBJ databases">
        <title>Genome Sequence of Agrocybe chaxingu.</title>
        <authorList>
            <person name="Buettner E."/>
        </authorList>
    </citation>
    <scope>NUCLEOTIDE SEQUENCE</scope>
    <source>
        <strain evidence="1">MP-N11</strain>
    </source>
</reference>
<protein>
    <recommendedName>
        <fullName evidence="3">F-box domain-containing protein</fullName>
    </recommendedName>
</protein>